<reference evidence="1 2" key="1">
    <citation type="journal article" date="2022" name="Nat. Plants">
        <title>Genomes of leafy and leafless Platanthera orchids illuminate the evolution of mycoheterotrophy.</title>
        <authorList>
            <person name="Li M.H."/>
            <person name="Liu K.W."/>
            <person name="Li Z."/>
            <person name="Lu H.C."/>
            <person name="Ye Q.L."/>
            <person name="Zhang D."/>
            <person name="Wang J.Y."/>
            <person name="Li Y.F."/>
            <person name="Zhong Z.M."/>
            <person name="Liu X."/>
            <person name="Yu X."/>
            <person name="Liu D.K."/>
            <person name="Tu X.D."/>
            <person name="Liu B."/>
            <person name="Hao Y."/>
            <person name="Liao X.Y."/>
            <person name="Jiang Y.T."/>
            <person name="Sun W.H."/>
            <person name="Chen J."/>
            <person name="Chen Y.Q."/>
            <person name="Ai Y."/>
            <person name="Zhai J.W."/>
            <person name="Wu S.S."/>
            <person name="Zhou Z."/>
            <person name="Hsiao Y.Y."/>
            <person name="Wu W.L."/>
            <person name="Chen Y.Y."/>
            <person name="Lin Y.F."/>
            <person name="Hsu J.L."/>
            <person name="Li C.Y."/>
            <person name="Wang Z.W."/>
            <person name="Zhao X."/>
            <person name="Zhong W.Y."/>
            <person name="Ma X.K."/>
            <person name="Ma L."/>
            <person name="Huang J."/>
            <person name="Chen G.Z."/>
            <person name="Huang M.Z."/>
            <person name="Huang L."/>
            <person name="Peng D.H."/>
            <person name="Luo Y.B."/>
            <person name="Zou S.Q."/>
            <person name="Chen S.P."/>
            <person name="Lan S."/>
            <person name="Tsai W.C."/>
            <person name="Van de Peer Y."/>
            <person name="Liu Z.J."/>
        </authorList>
    </citation>
    <scope>NUCLEOTIDE SEQUENCE [LARGE SCALE GENOMIC DNA]</scope>
    <source>
        <strain evidence="1">Lor287</strain>
    </source>
</reference>
<proteinExistence type="predicted"/>
<gene>
    <name evidence="1" type="ORF">KSP39_PZI020610</name>
</gene>
<dbReference type="Proteomes" id="UP001418222">
    <property type="component" value="Unassembled WGS sequence"/>
</dbReference>
<evidence type="ECO:0000313" key="2">
    <source>
        <dbReference type="Proteomes" id="UP001418222"/>
    </source>
</evidence>
<keyword evidence="2" id="KW-1185">Reference proteome</keyword>
<organism evidence="1 2">
    <name type="scientific">Platanthera zijinensis</name>
    <dbReference type="NCBI Taxonomy" id="2320716"/>
    <lineage>
        <taxon>Eukaryota</taxon>
        <taxon>Viridiplantae</taxon>
        <taxon>Streptophyta</taxon>
        <taxon>Embryophyta</taxon>
        <taxon>Tracheophyta</taxon>
        <taxon>Spermatophyta</taxon>
        <taxon>Magnoliopsida</taxon>
        <taxon>Liliopsida</taxon>
        <taxon>Asparagales</taxon>
        <taxon>Orchidaceae</taxon>
        <taxon>Orchidoideae</taxon>
        <taxon>Orchideae</taxon>
        <taxon>Orchidinae</taxon>
        <taxon>Platanthera</taxon>
    </lineage>
</organism>
<name>A0AAP0AZU6_9ASPA</name>
<sequence length="250" mass="27275">MSVQCGLYLQYGGKRMRILLEESIEDALQVVTNQIAGKGKSYSDTPLTLMFHKHGVQTFQLAGLRECAGRLTAEASDVITKADKWPETFDTVHGLFESHHVHSGIDRPNVGITALAQGLMWVLAAKCFPIILVMVNEKLNALVSADSSAKSVTIVIKELEGVKAIQKLMCMLEREVEFLKKWNAALFAGTQEDTYLNPYGKIFQKEVHALDTACARLSLALAASHSAFVDVMNNLKSSNGGDDTFGVGEG</sequence>
<dbReference type="EMBL" id="JBBWWQ010000018">
    <property type="protein sequence ID" value="KAK8921479.1"/>
    <property type="molecule type" value="Genomic_DNA"/>
</dbReference>
<comment type="caution">
    <text evidence="1">The sequence shown here is derived from an EMBL/GenBank/DDBJ whole genome shotgun (WGS) entry which is preliminary data.</text>
</comment>
<protein>
    <submittedName>
        <fullName evidence="1">Uncharacterized protein</fullName>
    </submittedName>
</protein>
<accession>A0AAP0AZU6</accession>
<evidence type="ECO:0000313" key="1">
    <source>
        <dbReference type="EMBL" id="KAK8921479.1"/>
    </source>
</evidence>
<dbReference type="AlphaFoldDB" id="A0AAP0AZU6"/>